<gene>
    <name evidence="12" type="ORF">FOMPIDRAFT_1133585</name>
</gene>
<evidence type="ECO:0000313" key="13">
    <source>
        <dbReference type="Proteomes" id="UP000015241"/>
    </source>
</evidence>
<dbReference type="InterPro" id="IPR017907">
    <property type="entry name" value="Znf_RING_CS"/>
</dbReference>
<evidence type="ECO:0000259" key="11">
    <source>
        <dbReference type="PROSITE" id="PS50089"/>
    </source>
</evidence>
<dbReference type="EC" id="2.3.2.27" evidence="2"/>
<evidence type="ECO:0000256" key="6">
    <source>
        <dbReference type="ARBA" id="ARBA00022833"/>
    </source>
</evidence>
<keyword evidence="5 9" id="KW-0863">Zinc-finger</keyword>
<dbReference type="GO" id="GO:0006513">
    <property type="term" value="P:protein monoubiquitination"/>
    <property type="evidence" value="ECO:0007669"/>
    <property type="project" value="TreeGrafter"/>
</dbReference>
<dbReference type="STRING" id="743788.S8DN86"/>
<keyword evidence="3" id="KW-0808">Transferase</keyword>
<keyword evidence="6" id="KW-0862">Zinc</keyword>
<dbReference type="InParanoid" id="S8DN86"/>
<evidence type="ECO:0000256" key="3">
    <source>
        <dbReference type="ARBA" id="ARBA00022679"/>
    </source>
</evidence>
<comment type="catalytic activity">
    <reaction evidence="1">
        <text>S-ubiquitinyl-[E2 ubiquitin-conjugating enzyme]-L-cysteine + [acceptor protein]-L-lysine = [E2 ubiquitin-conjugating enzyme]-L-cysteine + N(6)-ubiquitinyl-[acceptor protein]-L-lysine.</text>
        <dbReference type="EC" id="2.3.2.27"/>
    </reaction>
</comment>
<dbReference type="OrthoDB" id="21204at2759"/>
<dbReference type="PROSITE" id="PS00518">
    <property type="entry name" value="ZF_RING_1"/>
    <property type="match status" value="1"/>
</dbReference>
<dbReference type="PANTHER" id="PTHR46077">
    <property type="entry name" value="E3 UBIQUITIN-PROTEIN LIGASE TOPORS"/>
    <property type="match status" value="1"/>
</dbReference>
<dbReference type="SMART" id="SM00184">
    <property type="entry name" value="RING"/>
    <property type="match status" value="1"/>
</dbReference>
<accession>S8DN86</accession>
<feature type="domain" description="RING-type" evidence="11">
    <location>
        <begin position="52"/>
        <end position="91"/>
    </location>
</feature>
<name>S8DN86_FOMSC</name>
<evidence type="ECO:0000256" key="4">
    <source>
        <dbReference type="ARBA" id="ARBA00022723"/>
    </source>
</evidence>
<dbReference type="eggNOG" id="KOG4430">
    <property type="taxonomic scope" value="Eukaryota"/>
</dbReference>
<sequence>MSSRRAGGPPTKRVKLESDSPSRSPSIQEVSPHGGSIVKPGLEAESVDEEHCSICLQSFADRTLVPKCSHEFCFECLLIWTDQSRKCPLCSQAIGDYLIHHIRSTYDYQKHYLAPLRTSPRPHSAAIAAQRDARRRARTRREREWGRRQREAQEEADELELAIEKRRWIYRHRLYAKHVASNPYTRYRPFPTPAQFSASQDLISRATVFLRRELRVWVGLDVEFLTTFALSLMKSLDIRSEAAVRLLAEFLDMDSGGERVNAEHFAHELYSYLRSPYRDLARYDEVVQVSFFPVPSVCIRPAHTRTRILAA</sequence>
<keyword evidence="7" id="KW-0805">Transcription regulation</keyword>
<dbReference type="HOGENOM" id="CLU_050242_1_1_1"/>
<keyword evidence="8" id="KW-0804">Transcription</keyword>
<dbReference type="InterPro" id="IPR013083">
    <property type="entry name" value="Znf_RING/FYVE/PHD"/>
</dbReference>
<dbReference type="Proteomes" id="UP000015241">
    <property type="component" value="Unassembled WGS sequence"/>
</dbReference>
<organism evidence="12 13">
    <name type="scientific">Fomitopsis schrenkii</name>
    <name type="common">Brown rot fungus</name>
    <dbReference type="NCBI Taxonomy" id="2126942"/>
    <lineage>
        <taxon>Eukaryota</taxon>
        <taxon>Fungi</taxon>
        <taxon>Dikarya</taxon>
        <taxon>Basidiomycota</taxon>
        <taxon>Agaricomycotina</taxon>
        <taxon>Agaricomycetes</taxon>
        <taxon>Polyporales</taxon>
        <taxon>Fomitopsis</taxon>
    </lineage>
</organism>
<dbReference type="EMBL" id="KE504221">
    <property type="protein sequence ID" value="EPS94841.1"/>
    <property type="molecule type" value="Genomic_DNA"/>
</dbReference>
<keyword evidence="13" id="KW-1185">Reference proteome</keyword>
<reference evidence="12 13" key="1">
    <citation type="journal article" date="2012" name="Science">
        <title>The Paleozoic origin of enzymatic lignin decomposition reconstructed from 31 fungal genomes.</title>
        <authorList>
            <person name="Floudas D."/>
            <person name="Binder M."/>
            <person name="Riley R."/>
            <person name="Barry K."/>
            <person name="Blanchette R.A."/>
            <person name="Henrissat B."/>
            <person name="Martinez A.T."/>
            <person name="Otillar R."/>
            <person name="Spatafora J.W."/>
            <person name="Yadav J.S."/>
            <person name="Aerts A."/>
            <person name="Benoit I."/>
            <person name="Boyd A."/>
            <person name="Carlson A."/>
            <person name="Copeland A."/>
            <person name="Coutinho P.M."/>
            <person name="de Vries R.P."/>
            <person name="Ferreira P."/>
            <person name="Findley K."/>
            <person name="Foster B."/>
            <person name="Gaskell J."/>
            <person name="Glotzer D."/>
            <person name="Gorecki P."/>
            <person name="Heitman J."/>
            <person name="Hesse C."/>
            <person name="Hori C."/>
            <person name="Igarashi K."/>
            <person name="Jurgens J.A."/>
            <person name="Kallen N."/>
            <person name="Kersten P."/>
            <person name="Kohler A."/>
            <person name="Kuees U."/>
            <person name="Kumar T.K.A."/>
            <person name="Kuo A."/>
            <person name="LaButti K."/>
            <person name="Larrondo L.F."/>
            <person name="Lindquist E."/>
            <person name="Ling A."/>
            <person name="Lombard V."/>
            <person name="Lucas S."/>
            <person name="Lundell T."/>
            <person name="Martin R."/>
            <person name="McLaughlin D.J."/>
            <person name="Morgenstern I."/>
            <person name="Morin E."/>
            <person name="Murat C."/>
            <person name="Nagy L.G."/>
            <person name="Nolan M."/>
            <person name="Ohm R.A."/>
            <person name="Patyshakuliyeva A."/>
            <person name="Rokas A."/>
            <person name="Ruiz-Duenas F.J."/>
            <person name="Sabat G."/>
            <person name="Salamov A."/>
            <person name="Samejima M."/>
            <person name="Schmutz J."/>
            <person name="Slot J.C."/>
            <person name="St John F."/>
            <person name="Stenlid J."/>
            <person name="Sun H."/>
            <person name="Sun S."/>
            <person name="Syed K."/>
            <person name="Tsang A."/>
            <person name="Wiebenga A."/>
            <person name="Young D."/>
            <person name="Pisabarro A."/>
            <person name="Eastwood D.C."/>
            <person name="Martin F."/>
            <person name="Cullen D."/>
            <person name="Grigoriev I.V."/>
            <person name="Hibbett D.S."/>
        </authorList>
    </citation>
    <scope>NUCLEOTIDE SEQUENCE</scope>
    <source>
        <strain evidence="13">FP-58527</strain>
    </source>
</reference>
<dbReference type="AlphaFoldDB" id="S8DN86"/>
<keyword evidence="4" id="KW-0479">Metal-binding</keyword>
<proteinExistence type="predicted"/>
<evidence type="ECO:0000256" key="9">
    <source>
        <dbReference type="PROSITE-ProRule" id="PRU00175"/>
    </source>
</evidence>
<dbReference type="GO" id="GO:0000209">
    <property type="term" value="P:protein polyubiquitination"/>
    <property type="evidence" value="ECO:0007669"/>
    <property type="project" value="TreeGrafter"/>
</dbReference>
<dbReference type="SUPFAM" id="SSF57850">
    <property type="entry name" value="RING/U-box"/>
    <property type="match status" value="1"/>
</dbReference>
<protein>
    <recommendedName>
        <fullName evidence="2">RING-type E3 ubiquitin transferase</fullName>
        <ecNumber evidence="2">2.3.2.27</ecNumber>
    </recommendedName>
</protein>
<dbReference type="GO" id="GO:0061630">
    <property type="term" value="F:ubiquitin protein ligase activity"/>
    <property type="evidence" value="ECO:0007669"/>
    <property type="project" value="UniProtKB-EC"/>
</dbReference>
<evidence type="ECO:0000256" key="2">
    <source>
        <dbReference type="ARBA" id="ARBA00012483"/>
    </source>
</evidence>
<dbReference type="InterPro" id="IPR001841">
    <property type="entry name" value="Znf_RING"/>
</dbReference>
<evidence type="ECO:0000256" key="7">
    <source>
        <dbReference type="ARBA" id="ARBA00023015"/>
    </source>
</evidence>
<dbReference type="Gene3D" id="3.30.40.10">
    <property type="entry name" value="Zinc/RING finger domain, C3HC4 (zinc finger)"/>
    <property type="match status" value="1"/>
</dbReference>
<evidence type="ECO:0000256" key="10">
    <source>
        <dbReference type="SAM" id="MobiDB-lite"/>
    </source>
</evidence>
<dbReference type="Pfam" id="PF13639">
    <property type="entry name" value="zf-RING_2"/>
    <property type="match status" value="1"/>
</dbReference>
<evidence type="ECO:0000256" key="5">
    <source>
        <dbReference type="ARBA" id="ARBA00022771"/>
    </source>
</evidence>
<dbReference type="GO" id="GO:0008270">
    <property type="term" value="F:zinc ion binding"/>
    <property type="evidence" value="ECO:0007669"/>
    <property type="project" value="UniProtKB-KW"/>
</dbReference>
<feature type="region of interest" description="Disordered" evidence="10">
    <location>
        <begin position="1"/>
        <end position="40"/>
    </location>
</feature>
<evidence type="ECO:0000256" key="8">
    <source>
        <dbReference type="ARBA" id="ARBA00023163"/>
    </source>
</evidence>
<dbReference type="PROSITE" id="PS50089">
    <property type="entry name" value="ZF_RING_2"/>
    <property type="match status" value="1"/>
</dbReference>
<evidence type="ECO:0000313" key="12">
    <source>
        <dbReference type="EMBL" id="EPS94841.1"/>
    </source>
</evidence>
<dbReference type="PANTHER" id="PTHR46077:SF1">
    <property type="entry name" value="TOP1 BINDING ARGININE_SERINE RICH PROTEIN, E3 UBIQUITIN LIGASE"/>
    <property type="match status" value="1"/>
</dbReference>
<evidence type="ECO:0000256" key="1">
    <source>
        <dbReference type="ARBA" id="ARBA00000900"/>
    </source>
</evidence>